<keyword evidence="7" id="KW-0472">Membrane</keyword>
<gene>
    <name evidence="9" type="ORF">D8I35_06130</name>
</gene>
<dbReference type="PROSITE" id="PS50893">
    <property type="entry name" value="ABC_TRANSPORTER_2"/>
    <property type="match status" value="2"/>
</dbReference>
<dbReference type="InterPro" id="IPR003439">
    <property type="entry name" value="ABC_transporter-like_ATP-bd"/>
</dbReference>
<evidence type="ECO:0000259" key="8">
    <source>
        <dbReference type="PROSITE" id="PS50893"/>
    </source>
</evidence>
<dbReference type="GO" id="GO:0015833">
    <property type="term" value="P:peptide transport"/>
    <property type="evidence" value="ECO:0007669"/>
    <property type="project" value="InterPro"/>
</dbReference>
<dbReference type="Pfam" id="PF08352">
    <property type="entry name" value="oligo_HPY"/>
    <property type="match status" value="2"/>
</dbReference>
<dbReference type="PROSITE" id="PS00211">
    <property type="entry name" value="ABC_TRANSPORTER_1"/>
    <property type="match status" value="2"/>
</dbReference>
<dbReference type="PANTHER" id="PTHR43297:SF2">
    <property type="entry name" value="DIPEPTIDE TRANSPORT ATP-BINDING PROTEIN DPPD"/>
    <property type="match status" value="1"/>
</dbReference>
<dbReference type="InterPro" id="IPR027417">
    <property type="entry name" value="P-loop_NTPase"/>
</dbReference>
<sequence length="560" mass="60755">MSEALHPDLPHDAPLLDVRGLRVAFGQGRGRKSVVAGVDFRIQPGEKLALVGESGSGKTVTALSLLRLLEGAQVSGQAQFDGQDLLQLGDARLRAVRGGEIAVVFQEPMTALNPLMTVGRQIAEVVQLKQGLARPAAWQAAVELLQKTGIPEPVRRAAAYPHQLSGGQRQRAMIAMALANRPKLLIADEPTTALDVNLRLQILGLLADLQRETGMAILLITHDLHLVRQFADRVAVMQSGHIVEQGPVAQIFEVPQQAYTRKLIGSRPARDVVALPEPPGPLWLQARQLEVDYEVPLGGLRGWFRKGRFAAVKALDFGLHAGETLAVVGESGSGKTTLAQAVLGLLPCRGELLLDGRRWQQPAARNNAHNQGLRQHVQVVFQDPYSALSPRLTIGEIVEEGLLVHAPTLAPAQRRARVLAMLAEVGLDEAQFSGLLERYPHEFSGGQRQRIAIARALVVEPAVLVLDEPTSALDATIQQQVLALLQRLQRERGLAYLLITHDVDVVRAMAHRVLVMKNGQQVEAGTVEQVLGQPRHPYTQALVAAAGMGRQDSRPQRSQG</sequence>
<dbReference type="GO" id="GO:0005886">
    <property type="term" value="C:plasma membrane"/>
    <property type="evidence" value="ECO:0007669"/>
    <property type="project" value="UniProtKB-SubCell"/>
</dbReference>
<dbReference type="PANTHER" id="PTHR43297">
    <property type="entry name" value="OLIGOPEPTIDE TRANSPORT ATP-BINDING PROTEIN APPD"/>
    <property type="match status" value="1"/>
</dbReference>
<dbReference type="SUPFAM" id="SSF52540">
    <property type="entry name" value="P-loop containing nucleoside triphosphate hydrolases"/>
    <property type="match status" value="2"/>
</dbReference>
<feature type="domain" description="ABC transporter" evidence="8">
    <location>
        <begin position="295"/>
        <end position="543"/>
    </location>
</feature>
<dbReference type="NCBIfam" id="NF007739">
    <property type="entry name" value="PRK10419.1"/>
    <property type="match status" value="2"/>
</dbReference>
<dbReference type="GO" id="GO:0055085">
    <property type="term" value="P:transmembrane transport"/>
    <property type="evidence" value="ECO:0007669"/>
    <property type="project" value="UniProtKB-ARBA"/>
</dbReference>
<evidence type="ECO:0000256" key="6">
    <source>
        <dbReference type="ARBA" id="ARBA00022840"/>
    </source>
</evidence>
<evidence type="ECO:0000256" key="2">
    <source>
        <dbReference type="ARBA" id="ARBA00005417"/>
    </source>
</evidence>
<dbReference type="AlphaFoldDB" id="A0A3M6R0B1"/>
<reference evidence="9 10" key="1">
    <citation type="submission" date="2018-10" db="EMBL/GenBank/DDBJ databases">
        <title>Draft genome of Cortibacter populi DSM10536.</title>
        <authorList>
            <person name="Bernier A.-M."/>
            <person name="Bernard K."/>
        </authorList>
    </citation>
    <scope>NUCLEOTIDE SEQUENCE [LARGE SCALE GENOMIC DNA]</scope>
    <source>
        <strain evidence="9 10">DSM 105136</strain>
    </source>
</reference>
<name>A0A3M6R0B1_9BURK</name>
<evidence type="ECO:0000256" key="4">
    <source>
        <dbReference type="ARBA" id="ARBA00022475"/>
    </source>
</evidence>
<dbReference type="Pfam" id="PF00005">
    <property type="entry name" value="ABC_tran"/>
    <property type="match status" value="2"/>
</dbReference>
<keyword evidence="10" id="KW-1185">Reference proteome</keyword>
<dbReference type="InterPro" id="IPR003593">
    <property type="entry name" value="AAA+_ATPase"/>
</dbReference>
<keyword evidence="3" id="KW-0813">Transport</keyword>
<comment type="similarity">
    <text evidence="2">Belongs to the ABC transporter superfamily.</text>
</comment>
<evidence type="ECO:0000256" key="5">
    <source>
        <dbReference type="ARBA" id="ARBA00022741"/>
    </source>
</evidence>
<dbReference type="GO" id="GO:0005524">
    <property type="term" value="F:ATP binding"/>
    <property type="evidence" value="ECO:0007669"/>
    <property type="project" value="UniProtKB-KW"/>
</dbReference>
<dbReference type="CDD" id="cd03257">
    <property type="entry name" value="ABC_NikE_OppD_transporters"/>
    <property type="match status" value="2"/>
</dbReference>
<dbReference type="GO" id="GO:0016887">
    <property type="term" value="F:ATP hydrolysis activity"/>
    <property type="evidence" value="ECO:0007669"/>
    <property type="project" value="InterPro"/>
</dbReference>
<protein>
    <submittedName>
        <fullName evidence="9">ABC transporter ATP-binding protein</fullName>
    </submittedName>
</protein>
<dbReference type="InterPro" id="IPR017871">
    <property type="entry name" value="ABC_transporter-like_CS"/>
</dbReference>
<accession>A0A3M6R0B1</accession>
<dbReference type="InterPro" id="IPR050388">
    <property type="entry name" value="ABC_Ni/Peptide_Import"/>
</dbReference>
<dbReference type="RefSeq" id="WP_122226767.1">
    <property type="nucleotide sequence ID" value="NZ_RDQO01000001.1"/>
</dbReference>
<organism evidence="9 10">
    <name type="scientific">Corticibacter populi</name>
    <dbReference type="NCBI Taxonomy" id="1550736"/>
    <lineage>
        <taxon>Bacteria</taxon>
        <taxon>Pseudomonadati</taxon>
        <taxon>Pseudomonadota</taxon>
        <taxon>Betaproteobacteria</taxon>
        <taxon>Burkholderiales</taxon>
        <taxon>Comamonadaceae</taxon>
        <taxon>Corticibacter</taxon>
    </lineage>
</organism>
<evidence type="ECO:0000256" key="1">
    <source>
        <dbReference type="ARBA" id="ARBA00004417"/>
    </source>
</evidence>
<feature type="domain" description="ABC transporter" evidence="8">
    <location>
        <begin position="18"/>
        <end position="264"/>
    </location>
</feature>
<keyword evidence="5" id="KW-0547">Nucleotide-binding</keyword>
<keyword evidence="6 9" id="KW-0067">ATP-binding</keyword>
<keyword evidence="4" id="KW-1003">Cell membrane</keyword>
<dbReference type="FunFam" id="3.40.50.300:FF:000016">
    <property type="entry name" value="Oligopeptide ABC transporter ATP-binding component"/>
    <property type="match status" value="1"/>
</dbReference>
<dbReference type="NCBIfam" id="NF008453">
    <property type="entry name" value="PRK11308.1"/>
    <property type="match status" value="2"/>
</dbReference>
<comment type="subcellular location">
    <subcellularLocation>
        <location evidence="1">Cell inner membrane</location>
        <topology evidence="1">Peripheral membrane protein</topology>
    </subcellularLocation>
</comment>
<dbReference type="InterPro" id="IPR013563">
    <property type="entry name" value="Oligopep_ABC_C"/>
</dbReference>
<dbReference type="SMART" id="SM00382">
    <property type="entry name" value="AAA"/>
    <property type="match status" value="2"/>
</dbReference>
<dbReference type="Proteomes" id="UP000278006">
    <property type="component" value="Unassembled WGS sequence"/>
</dbReference>
<evidence type="ECO:0000256" key="7">
    <source>
        <dbReference type="ARBA" id="ARBA00023136"/>
    </source>
</evidence>
<proteinExistence type="inferred from homology"/>
<dbReference type="Gene3D" id="3.40.50.300">
    <property type="entry name" value="P-loop containing nucleotide triphosphate hydrolases"/>
    <property type="match status" value="2"/>
</dbReference>
<evidence type="ECO:0000313" key="10">
    <source>
        <dbReference type="Proteomes" id="UP000278006"/>
    </source>
</evidence>
<evidence type="ECO:0000256" key="3">
    <source>
        <dbReference type="ARBA" id="ARBA00022448"/>
    </source>
</evidence>
<dbReference type="OrthoDB" id="9802772at2"/>
<dbReference type="EMBL" id="RDQO01000001">
    <property type="protein sequence ID" value="RMX08641.1"/>
    <property type="molecule type" value="Genomic_DNA"/>
</dbReference>
<evidence type="ECO:0000313" key="9">
    <source>
        <dbReference type="EMBL" id="RMX08641.1"/>
    </source>
</evidence>
<comment type="caution">
    <text evidence="9">The sequence shown here is derived from an EMBL/GenBank/DDBJ whole genome shotgun (WGS) entry which is preliminary data.</text>
</comment>